<dbReference type="InterPro" id="IPR010906">
    <property type="entry name" value="Phage_lambda_Nu1_terminase-ssu"/>
</dbReference>
<organism evidence="1 2">
    <name type="scientific">Mariprofundus micogutta</name>
    <dbReference type="NCBI Taxonomy" id="1921010"/>
    <lineage>
        <taxon>Bacteria</taxon>
        <taxon>Pseudomonadati</taxon>
        <taxon>Pseudomonadota</taxon>
        <taxon>Candidatius Mariprofundia</taxon>
        <taxon>Mariprofundales</taxon>
        <taxon>Mariprofundaceae</taxon>
        <taxon>Mariprofundus</taxon>
    </lineage>
</organism>
<reference evidence="1 2" key="1">
    <citation type="journal article" date="2017" name="Arch. Microbiol.">
        <title>Mariprofundus micogutta sp. nov., a novel iron-oxidizing zetaproteobacterium isolated from a deep-sea hydrothermal field at the Bayonnaise knoll of the Izu-Ogasawara arc, and a description of Mariprofundales ord. nov. and Zetaproteobacteria classis nov.</title>
        <authorList>
            <person name="Makita H."/>
            <person name="Tanaka E."/>
            <person name="Mitsunobu S."/>
            <person name="Miyazaki M."/>
            <person name="Nunoura T."/>
            <person name="Uematsu K."/>
            <person name="Takaki Y."/>
            <person name="Nishi S."/>
            <person name="Shimamura S."/>
            <person name="Takai K."/>
        </authorList>
    </citation>
    <scope>NUCLEOTIDE SEQUENCE [LARGE SCALE GENOMIC DNA]</scope>
    <source>
        <strain evidence="1 2">ET2</strain>
    </source>
</reference>
<dbReference type="AlphaFoldDB" id="A0A1L8CPS1"/>
<comment type="caution">
    <text evidence="1">The sequence shown here is derived from an EMBL/GenBank/DDBJ whole genome shotgun (WGS) entry which is preliminary data.</text>
</comment>
<dbReference type="OrthoDB" id="8963209at2"/>
<dbReference type="EMBL" id="BDFD01000016">
    <property type="protein sequence ID" value="GAV20829.1"/>
    <property type="molecule type" value="Genomic_DNA"/>
</dbReference>
<protein>
    <submittedName>
        <fullName evidence="1">Phage DNA packaging protein Nu1</fullName>
    </submittedName>
</protein>
<evidence type="ECO:0000313" key="1">
    <source>
        <dbReference type="EMBL" id="GAV20829.1"/>
    </source>
</evidence>
<accession>A0A1L8CPS1</accession>
<dbReference type="Proteomes" id="UP000231632">
    <property type="component" value="Unassembled WGS sequence"/>
</dbReference>
<keyword evidence="2" id="KW-1185">Reference proteome</keyword>
<name>A0A1L8CPS1_9PROT</name>
<sequence>MSSYSINKLAEMTGKAPRTIKKRLTEAKLEPVRQEGRTALYGSVDALAALYPQEAAKRPTGSSDIDIDVEKARETKARADGLEIKNAVSRRELVPVGVVEWLVGGVCAKLASGLESLPVKLKRRCPKLNATDLHLIDSEITKWRNEMADMDLDFDEYEGK</sequence>
<dbReference type="STRING" id="1921010.MMIC_P1804"/>
<gene>
    <name evidence="1" type="ORF">MMIC_P1804</name>
</gene>
<dbReference type="Pfam" id="PF07471">
    <property type="entry name" value="Phage_Nu1"/>
    <property type="match status" value="1"/>
</dbReference>
<proteinExistence type="predicted"/>
<evidence type="ECO:0000313" key="2">
    <source>
        <dbReference type="Proteomes" id="UP000231632"/>
    </source>
</evidence>